<feature type="domain" description="Cytochrome c" evidence="15">
    <location>
        <begin position="169"/>
        <end position="277"/>
    </location>
</feature>
<dbReference type="PIRSF" id="PIRSF000018">
    <property type="entry name" value="Mb_ADH_cyt_c"/>
    <property type="match status" value="1"/>
</dbReference>
<feature type="binding site" description="axial binding residue" evidence="13">
    <location>
        <position position="188"/>
    </location>
    <ligand>
        <name>heme c</name>
        <dbReference type="ChEBI" id="CHEBI:61717"/>
        <label>2</label>
    </ligand>
    <ligandPart>
        <name>Fe</name>
        <dbReference type="ChEBI" id="CHEBI:18248"/>
    </ligandPart>
</feature>
<dbReference type="InterPro" id="IPR036909">
    <property type="entry name" value="Cyt_c-like_dom_sf"/>
</dbReference>
<keyword evidence="4 12" id="KW-0349">Heme</keyword>
<reference evidence="16 17" key="1">
    <citation type="submission" date="2016-10" db="EMBL/GenBank/DDBJ databases">
        <authorList>
            <person name="de Groot N.N."/>
        </authorList>
    </citation>
    <scope>NUCLEOTIDE SEQUENCE [LARGE SCALE GENOMIC DNA]</scope>
    <source>
        <strain evidence="16 17">GAS522</strain>
    </source>
</reference>
<feature type="binding site" description="axial binding residue" evidence="13">
    <location>
        <position position="309"/>
    </location>
    <ligand>
        <name>heme c</name>
        <dbReference type="ChEBI" id="CHEBI:61717"/>
        <label>3</label>
    </ligand>
    <ligandPart>
        <name>Fe</name>
        <dbReference type="ChEBI" id="CHEBI:18248"/>
    </ligandPart>
</feature>
<dbReference type="GO" id="GO:0005506">
    <property type="term" value="F:iron ion binding"/>
    <property type="evidence" value="ECO:0007669"/>
    <property type="project" value="InterPro"/>
</dbReference>
<feature type="domain" description="Cytochrome c" evidence="15">
    <location>
        <begin position="24"/>
        <end position="127"/>
    </location>
</feature>
<sequence>MRSVIAFVALIAAGPALAEQDNYIDFARGKALATAGDCIACHTAPGGRPFAGGLALQTPFGAIMTPNLTPDEATGIGRWSKDNFARAMHEGRRPDGTYLYPAFPYPYYTKVTRQDTDAIYDYLRTLTPVSNVVNRRTLPFPFSIRTSMLGWNALFFTPGYFAADPGRSEEFNRGAYLVEGLGHCGACHTPLNVFGANKADQYLKGNPIDNWIAPNITNDSQAGLGNWSVDDIVQYLKNGQTRSSLASGPMKDVIENSTSKMPDADLKAIAVYLKERGASGPPAPVPLSTSDPQMVVGQAIFTDTCAACHATNGTGVERLFPRLAGNAIVKQDDPSSLVHIILTGARATGTEARPTSPAMPSLGYRLNDNQIAAVVTYIRNSWGNAAPRVDADVVRTLRGRLSSAGN</sequence>
<feature type="binding site" description="covalent" evidence="12">
    <location>
        <position position="41"/>
    </location>
    <ligand>
        <name>heme c</name>
        <dbReference type="ChEBI" id="CHEBI:61717"/>
        <label>1</label>
    </ligand>
</feature>
<evidence type="ECO:0000256" key="3">
    <source>
        <dbReference type="ARBA" id="ARBA00022475"/>
    </source>
</evidence>
<organism evidence="16 17">
    <name type="scientific">Bradyrhizobium lablabi</name>
    <dbReference type="NCBI Taxonomy" id="722472"/>
    <lineage>
        <taxon>Bacteria</taxon>
        <taxon>Pseudomonadati</taxon>
        <taxon>Pseudomonadota</taxon>
        <taxon>Alphaproteobacteria</taxon>
        <taxon>Hyphomicrobiales</taxon>
        <taxon>Nitrobacteraceae</taxon>
        <taxon>Bradyrhizobium</taxon>
    </lineage>
</organism>
<proteinExistence type="predicted"/>
<evidence type="ECO:0000256" key="9">
    <source>
        <dbReference type="ARBA" id="ARBA00022982"/>
    </source>
</evidence>
<dbReference type="AlphaFoldDB" id="A0A1M6UUE4"/>
<dbReference type="PRINTS" id="PR00605">
    <property type="entry name" value="CYTCHROMECIC"/>
</dbReference>
<feature type="domain" description="Cytochrome c" evidence="15">
    <location>
        <begin position="292"/>
        <end position="382"/>
    </location>
</feature>
<dbReference type="InterPro" id="IPR051459">
    <property type="entry name" value="Cytochrome_c-type_DH"/>
</dbReference>
<evidence type="ECO:0000256" key="12">
    <source>
        <dbReference type="PIRSR" id="PIRSR000018-50"/>
    </source>
</evidence>
<evidence type="ECO:0000259" key="15">
    <source>
        <dbReference type="PROSITE" id="PS51007"/>
    </source>
</evidence>
<accession>A0A1M6UUE4</accession>
<dbReference type="GO" id="GO:0016614">
    <property type="term" value="F:oxidoreductase activity, acting on CH-OH group of donors"/>
    <property type="evidence" value="ECO:0007669"/>
    <property type="project" value="InterPro"/>
</dbReference>
<keyword evidence="9" id="KW-0249">Electron transport</keyword>
<keyword evidence="10 13" id="KW-0408">Iron</keyword>
<evidence type="ECO:0000313" key="17">
    <source>
        <dbReference type="Proteomes" id="UP000183208"/>
    </source>
</evidence>
<evidence type="ECO:0000256" key="7">
    <source>
        <dbReference type="ARBA" id="ARBA00022729"/>
    </source>
</evidence>
<dbReference type="Proteomes" id="UP000183208">
    <property type="component" value="Unassembled WGS sequence"/>
</dbReference>
<evidence type="ECO:0000256" key="8">
    <source>
        <dbReference type="ARBA" id="ARBA00022737"/>
    </source>
</evidence>
<gene>
    <name evidence="16" type="ORF">SAMN05444171_1673</name>
</gene>
<keyword evidence="7 14" id="KW-0732">Signal</keyword>
<evidence type="ECO:0000256" key="10">
    <source>
        <dbReference type="ARBA" id="ARBA00023004"/>
    </source>
</evidence>
<dbReference type="RefSeq" id="WP_079585829.1">
    <property type="nucleotide sequence ID" value="NZ_FNTI01000001.1"/>
</dbReference>
<keyword evidence="6 13" id="KW-0479">Metal-binding</keyword>
<evidence type="ECO:0000256" key="1">
    <source>
        <dbReference type="ARBA" id="ARBA00004236"/>
    </source>
</evidence>
<name>A0A1M6UUE4_9BRAD</name>
<dbReference type="EMBL" id="FNTI01000001">
    <property type="protein sequence ID" value="SEC54282.1"/>
    <property type="molecule type" value="Genomic_DNA"/>
</dbReference>
<keyword evidence="2" id="KW-0813">Transport</keyword>
<dbReference type="Pfam" id="PF00034">
    <property type="entry name" value="Cytochrom_C"/>
    <property type="match status" value="2"/>
</dbReference>
<dbReference type="GO" id="GO:0005886">
    <property type="term" value="C:plasma membrane"/>
    <property type="evidence" value="ECO:0007669"/>
    <property type="project" value="UniProtKB-SubCell"/>
</dbReference>
<feature type="binding site" description="covalent" evidence="12">
    <location>
        <position position="184"/>
    </location>
    <ligand>
        <name>heme c</name>
        <dbReference type="ChEBI" id="CHEBI:61717"/>
        <label>2</label>
    </ligand>
</feature>
<keyword evidence="5" id="KW-0679">Respiratory chain</keyword>
<feature type="signal peptide" evidence="14">
    <location>
        <begin position="1"/>
        <end position="18"/>
    </location>
</feature>
<feature type="binding site" description="covalent" evidence="12">
    <location>
        <position position="187"/>
    </location>
    <ligand>
        <name>heme c</name>
        <dbReference type="ChEBI" id="CHEBI:61717"/>
        <label>2</label>
    </ligand>
</feature>
<feature type="binding site" description="covalent" evidence="12">
    <location>
        <position position="308"/>
    </location>
    <ligand>
        <name>heme c</name>
        <dbReference type="ChEBI" id="CHEBI:61717"/>
        <label>3</label>
    </ligand>
</feature>
<dbReference type="PROSITE" id="PS51007">
    <property type="entry name" value="CYTC"/>
    <property type="match status" value="3"/>
</dbReference>
<evidence type="ECO:0000256" key="4">
    <source>
        <dbReference type="ARBA" id="ARBA00022617"/>
    </source>
</evidence>
<dbReference type="Gene3D" id="1.10.760.10">
    <property type="entry name" value="Cytochrome c-like domain"/>
    <property type="match status" value="2"/>
</dbReference>
<dbReference type="PANTHER" id="PTHR35008:SF8">
    <property type="entry name" value="ALCOHOL DEHYDROGENASE CYTOCHROME C SUBUNIT"/>
    <property type="match status" value="1"/>
</dbReference>
<feature type="chain" id="PRO_5030031461" evidence="14">
    <location>
        <begin position="19"/>
        <end position="406"/>
    </location>
</feature>
<comment type="cofactor">
    <cofactor evidence="12">
        <name>heme c</name>
        <dbReference type="ChEBI" id="CHEBI:61717"/>
    </cofactor>
    <text evidence="12">Binds 3 heme c groups covalently per subunit.</text>
</comment>
<keyword evidence="8" id="KW-0677">Repeat</keyword>
<evidence type="ECO:0000313" key="16">
    <source>
        <dbReference type="EMBL" id="SEC54282.1"/>
    </source>
</evidence>
<evidence type="ECO:0000256" key="11">
    <source>
        <dbReference type="ARBA" id="ARBA00023136"/>
    </source>
</evidence>
<keyword evidence="3" id="KW-1003">Cell membrane</keyword>
<evidence type="ECO:0000256" key="13">
    <source>
        <dbReference type="PIRSR" id="PIRSR000018-51"/>
    </source>
</evidence>
<evidence type="ECO:0000256" key="2">
    <source>
        <dbReference type="ARBA" id="ARBA00022448"/>
    </source>
</evidence>
<dbReference type="SUPFAM" id="SSF46626">
    <property type="entry name" value="Cytochrome c"/>
    <property type="match status" value="3"/>
</dbReference>
<dbReference type="GO" id="GO:0009055">
    <property type="term" value="F:electron transfer activity"/>
    <property type="evidence" value="ECO:0007669"/>
    <property type="project" value="InterPro"/>
</dbReference>
<dbReference type="InterPro" id="IPR008168">
    <property type="entry name" value="Cyt_C_IC"/>
</dbReference>
<dbReference type="PANTHER" id="PTHR35008">
    <property type="entry name" value="BLL4482 PROTEIN-RELATED"/>
    <property type="match status" value="1"/>
</dbReference>
<evidence type="ECO:0000256" key="14">
    <source>
        <dbReference type="SAM" id="SignalP"/>
    </source>
</evidence>
<feature type="binding site" description="covalent" evidence="12">
    <location>
        <position position="305"/>
    </location>
    <ligand>
        <name>heme c</name>
        <dbReference type="ChEBI" id="CHEBI:61717"/>
        <label>3</label>
    </ligand>
</feature>
<keyword evidence="11" id="KW-0472">Membrane</keyword>
<evidence type="ECO:0000256" key="6">
    <source>
        <dbReference type="ARBA" id="ARBA00022723"/>
    </source>
</evidence>
<dbReference type="InterPro" id="IPR014353">
    <property type="entry name" value="Membr-bd_ADH_cyt_c"/>
</dbReference>
<protein>
    <submittedName>
        <fullName evidence="16">Cytochrome c, mono-and diheme variants</fullName>
    </submittedName>
</protein>
<feature type="binding site" description="covalent" evidence="12">
    <location>
        <position position="38"/>
    </location>
    <ligand>
        <name>heme c</name>
        <dbReference type="ChEBI" id="CHEBI:61717"/>
        <label>1</label>
    </ligand>
</feature>
<dbReference type="GO" id="GO:0020037">
    <property type="term" value="F:heme binding"/>
    <property type="evidence" value="ECO:0007669"/>
    <property type="project" value="InterPro"/>
</dbReference>
<dbReference type="InterPro" id="IPR009056">
    <property type="entry name" value="Cyt_c-like_dom"/>
</dbReference>
<comment type="subcellular location">
    <subcellularLocation>
        <location evidence="1">Cell membrane</location>
    </subcellularLocation>
</comment>
<evidence type="ECO:0000256" key="5">
    <source>
        <dbReference type="ARBA" id="ARBA00022660"/>
    </source>
</evidence>
<dbReference type="OrthoDB" id="9811281at2"/>
<feature type="binding site" description="axial binding residue" evidence="13">
    <location>
        <position position="42"/>
    </location>
    <ligand>
        <name>heme c</name>
        <dbReference type="ChEBI" id="CHEBI:61717"/>
        <label>1</label>
    </ligand>
    <ligandPart>
        <name>Fe</name>
        <dbReference type="ChEBI" id="CHEBI:18248"/>
    </ligandPart>
</feature>